<evidence type="ECO:0000313" key="10">
    <source>
        <dbReference type="EMBL" id="KAF2747920.1"/>
    </source>
</evidence>
<dbReference type="GO" id="GO:0005634">
    <property type="term" value="C:nucleus"/>
    <property type="evidence" value="ECO:0007669"/>
    <property type="project" value="UniProtKB-SubCell"/>
</dbReference>
<dbReference type="InterPro" id="IPR044280">
    <property type="entry name" value="Hac1/HY5"/>
</dbReference>
<proteinExistence type="inferred from homology"/>
<dbReference type="GO" id="GO:0000981">
    <property type="term" value="F:DNA-binding transcription factor activity, RNA polymerase II-specific"/>
    <property type="evidence" value="ECO:0007669"/>
    <property type="project" value="InterPro"/>
</dbReference>
<evidence type="ECO:0000256" key="7">
    <source>
        <dbReference type="ARBA" id="ARBA00023242"/>
    </source>
</evidence>
<evidence type="ECO:0000256" key="3">
    <source>
        <dbReference type="ARBA" id="ARBA00023015"/>
    </source>
</evidence>
<name>A0A6A6VEE3_9PLEO</name>
<dbReference type="OrthoDB" id="674948at2759"/>
<keyword evidence="6" id="KW-0834">Unfolded protein response</keyword>
<gene>
    <name evidence="10" type="ORF">M011DRAFT_485821</name>
</gene>
<dbReference type="EMBL" id="MU006570">
    <property type="protein sequence ID" value="KAF2747920.1"/>
    <property type="molecule type" value="Genomic_DNA"/>
</dbReference>
<keyword evidence="4" id="KW-0238">DNA-binding</keyword>
<protein>
    <recommendedName>
        <fullName evidence="9">BZIP domain-containing protein</fullName>
    </recommendedName>
</protein>
<dbReference type="SUPFAM" id="SSF57959">
    <property type="entry name" value="Leucine zipper domain"/>
    <property type="match status" value="1"/>
</dbReference>
<evidence type="ECO:0000313" key="11">
    <source>
        <dbReference type="Proteomes" id="UP000799440"/>
    </source>
</evidence>
<keyword evidence="11" id="KW-1185">Reference proteome</keyword>
<accession>A0A6A6VEE3</accession>
<keyword evidence="3" id="KW-0805">Transcription regulation</keyword>
<evidence type="ECO:0000256" key="1">
    <source>
        <dbReference type="ARBA" id="ARBA00004123"/>
    </source>
</evidence>
<dbReference type="PANTHER" id="PTHR46714:SF6">
    <property type="entry name" value="TRANSCRIPTIONAL ACTIVATOR HAC1"/>
    <property type="match status" value="1"/>
</dbReference>
<dbReference type="Proteomes" id="UP000799440">
    <property type="component" value="Unassembled WGS sequence"/>
</dbReference>
<feature type="domain" description="BZIP" evidence="9">
    <location>
        <begin position="116"/>
        <end position="179"/>
    </location>
</feature>
<reference evidence="10" key="1">
    <citation type="journal article" date="2020" name="Stud. Mycol.">
        <title>101 Dothideomycetes genomes: a test case for predicting lifestyles and emergence of pathogens.</title>
        <authorList>
            <person name="Haridas S."/>
            <person name="Albert R."/>
            <person name="Binder M."/>
            <person name="Bloem J."/>
            <person name="Labutti K."/>
            <person name="Salamov A."/>
            <person name="Andreopoulos B."/>
            <person name="Baker S."/>
            <person name="Barry K."/>
            <person name="Bills G."/>
            <person name="Bluhm B."/>
            <person name="Cannon C."/>
            <person name="Castanera R."/>
            <person name="Culley D."/>
            <person name="Daum C."/>
            <person name="Ezra D."/>
            <person name="Gonzalez J."/>
            <person name="Henrissat B."/>
            <person name="Kuo A."/>
            <person name="Liang C."/>
            <person name="Lipzen A."/>
            <person name="Lutzoni F."/>
            <person name="Magnuson J."/>
            <person name="Mondo S."/>
            <person name="Nolan M."/>
            <person name="Ohm R."/>
            <person name="Pangilinan J."/>
            <person name="Park H.-J."/>
            <person name="Ramirez L."/>
            <person name="Alfaro M."/>
            <person name="Sun H."/>
            <person name="Tritt A."/>
            <person name="Yoshinaga Y."/>
            <person name="Zwiers L.-H."/>
            <person name="Turgeon B."/>
            <person name="Goodwin S."/>
            <person name="Spatafora J."/>
            <person name="Crous P."/>
            <person name="Grigoriev I."/>
        </authorList>
    </citation>
    <scope>NUCLEOTIDE SEQUENCE</scope>
    <source>
        <strain evidence="10">CBS 119925</strain>
    </source>
</reference>
<dbReference type="Gene3D" id="1.20.5.170">
    <property type="match status" value="1"/>
</dbReference>
<evidence type="ECO:0000256" key="5">
    <source>
        <dbReference type="ARBA" id="ARBA00023163"/>
    </source>
</evidence>
<evidence type="ECO:0000259" key="9">
    <source>
        <dbReference type="PROSITE" id="PS50217"/>
    </source>
</evidence>
<dbReference type="PROSITE" id="PS00036">
    <property type="entry name" value="BZIP_BASIC"/>
    <property type="match status" value="1"/>
</dbReference>
<comment type="similarity">
    <text evidence="2">Belongs to the bZIP family.</text>
</comment>
<dbReference type="PANTHER" id="PTHR46714">
    <property type="entry name" value="TRANSCRIPTIONAL ACTIVATOR HAC1"/>
    <property type="match status" value="1"/>
</dbReference>
<keyword evidence="7" id="KW-0539">Nucleus</keyword>
<feature type="compositionally biased region" description="Basic and acidic residues" evidence="8">
    <location>
        <begin position="110"/>
        <end position="120"/>
    </location>
</feature>
<dbReference type="InterPro" id="IPR046347">
    <property type="entry name" value="bZIP_sf"/>
</dbReference>
<sequence length="303" mass="34205">MSAAQMFPSELRHQSHMFAQTMTTPAFVALNNRLTPPPSIDLSGTTVKMEDLTIPQGCYATPPPQHSLPPTSNPTPPASDSSGKPVKKRKSWGQVLPEPKTNLPPRKRAKTEDEKEQRRIERVKRNRLAAHNSRERKRQEVELLQREKDKVQAEKDMLCQTLQRFKAHMTSLQEQHPDIYFGLDQFDLDSHTDLVRETTETINPRQTSFPSPISIDIVRPAVSVEPSVASFQEQEHSLEPLFAGDSLQQDDTKPNEDPFSFIQLDDATDLNAQSLPLFDSQATTDLFSEPLNSYGLADGFDLF</sequence>
<organism evidence="10 11">
    <name type="scientific">Sporormia fimetaria CBS 119925</name>
    <dbReference type="NCBI Taxonomy" id="1340428"/>
    <lineage>
        <taxon>Eukaryota</taxon>
        <taxon>Fungi</taxon>
        <taxon>Dikarya</taxon>
        <taxon>Ascomycota</taxon>
        <taxon>Pezizomycotina</taxon>
        <taxon>Dothideomycetes</taxon>
        <taxon>Pleosporomycetidae</taxon>
        <taxon>Pleosporales</taxon>
        <taxon>Sporormiaceae</taxon>
        <taxon>Sporormia</taxon>
    </lineage>
</organism>
<comment type="subcellular location">
    <subcellularLocation>
        <location evidence="1">Nucleus</location>
    </subcellularLocation>
</comment>
<dbReference type="PROSITE" id="PS50217">
    <property type="entry name" value="BZIP"/>
    <property type="match status" value="1"/>
</dbReference>
<feature type="compositionally biased region" description="Pro residues" evidence="8">
    <location>
        <begin position="61"/>
        <end position="77"/>
    </location>
</feature>
<evidence type="ECO:0000256" key="4">
    <source>
        <dbReference type="ARBA" id="ARBA00023125"/>
    </source>
</evidence>
<evidence type="ECO:0000256" key="6">
    <source>
        <dbReference type="ARBA" id="ARBA00023230"/>
    </source>
</evidence>
<dbReference type="InterPro" id="IPR004827">
    <property type="entry name" value="bZIP"/>
</dbReference>
<dbReference type="SMART" id="SM00338">
    <property type="entry name" value="BRLZ"/>
    <property type="match status" value="1"/>
</dbReference>
<evidence type="ECO:0000256" key="2">
    <source>
        <dbReference type="ARBA" id="ARBA00007163"/>
    </source>
</evidence>
<dbReference type="GO" id="GO:0006986">
    <property type="term" value="P:response to unfolded protein"/>
    <property type="evidence" value="ECO:0007669"/>
    <property type="project" value="UniProtKB-KW"/>
</dbReference>
<dbReference type="GO" id="GO:0045944">
    <property type="term" value="P:positive regulation of transcription by RNA polymerase II"/>
    <property type="evidence" value="ECO:0007669"/>
    <property type="project" value="InterPro"/>
</dbReference>
<dbReference type="AlphaFoldDB" id="A0A6A6VEE3"/>
<keyword evidence="5" id="KW-0804">Transcription</keyword>
<dbReference type="GO" id="GO:0003677">
    <property type="term" value="F:DNA binding"/>
    <property type="evidence" value="ECO:0007669"/>
    <property type="project" value="UniProtKB-KW"/>
</dbReference>
<feature type="region of interest" description="Disordered" evidence="8">
    <location>
        <begin position="55"/>
        <end position="140"/>
    </location>
</feature>
<evidence type="ECO:0000256" key="8">
    <source>
        <dbReference type="SAM" id="MobiDB-lite"/>
    </source>
</evidence>